<sequence length="296" mass="33942">MNMSDDSSTADGYTVASQALAPRPGNAFSKDDDYDYDDDDVDNNEPTFDVDADDHDYIISSQFSFLCDPKAMRAVHDNAVLRFSDLQKYGNYLLFDATHNVTTARGFKLFSIFGIDDMGAGIELLYVLINHETVAMCERVFAVLANLHNDPNYKPQCVMCDMAKGPITAMHRMWQGVSVQYSFRDRKQKIWLLLQEAVTTHSTLVLDKSIEAVKGLLRDTDEGALKFFVENYFTDEEKVLWSAAHRRGNLDATGRMRMTNMICEAWHSVLKTLYFRNRRNRRLSILLRTLEDRARE</sequence>
<evidence type="ECO:0000256" key="1">
    <source>
        <dbReference type="SAM" id="MobiDB-lite"/>
    </source>
</evidence>
<organism evidence="3 4">
    <name type="scientific">Hondaea fermentalgiana</name>
    <dbReference type="NCBI Taxonomy" id="2315210"/>
    <lineage>
        <taxon>Eukaryota</taxon>
        <taxon>Sar</taxon>
        <taxon>Stramenopiles</taxon>
        <taxon>Bigyra</taxon>
        <taxon>Labyrinthulomycetes</taxon>
        <taxon>Thraustochytrida</taxon>
        <taxon>Thraustochytriidae</taxon>
        <taxon>Hondaea</taxon>
    </lineage>
</organism>
<comment type="caution">
    <text evidence="3">The sequence shown here is derived from an EMBL/GenBank/DDBJ whole genome shotgun (WGS) entry which is preliminary data.</text>
</comment>
<dbReference type="InterPro" id="IPR018289">
    <property type="entry name" value="MULE_transposase_dom"/>
</dbReference>
<name>A0A2R5GK57_9STRA</name>
<dbReference type="Proteomes" id="UP000241890">
    <property type="component" value="Unassembled WGS sequence"/>
</dbReference>
<feature type="compositionally biased region" description="Polar residues" evidence="1">
    <location>
        <begin position="1"/>
        <end position="17"/>
    </location>
</feature>
<feature type="compositionally biased region" description="Acidic residues" evidence="1">
    <location>
        <begin position="32"/>
        <end position="47"/>
    </location>
</feature>
<accession>A0A2R5GK57</accession>
<gene>
    <name evidence="3" type="ORF">FCC1311_063282</name>
</gene>
<reference evidence="3 4" key="1">
    <citation type="submission" date="2017-12" db="EMBL/GenBank/DDBJ databases">
        <title>Sequencing, de novo assembly and annotation of complete genome of a new Thraustochytrid species, strain FCC1311.</title>
        <authorList>
            <person name="Sedici K."/>
            <person name="Godart F."/>
            <person name="Aiese Cigliano R."/>
            <person name="Sanseverino W."/>
            <person name="Barakat M."/>
            <person name="Ortet P."/>
            <person name="Marechal E."/>
            <person name="Cagnac O."/>
            <person name="Amato A."/>
        </authorList>
    </citation>
    <scope>NUCLEOTIDE SEQUENCE [LARGE SCALE GENOMIC DNA]</scope>
</reference>
<keyword evidence="4" id="KW-1185">Reference proteome</keyword>
<evidence type="ECO:0000313" key="4">
    <source>
        <dbReference type="Proteomes" id="UP000241890"/>
    </source>
</evidence>
<feature type="region of interest" description="Disordered" evidence="1">
    <location>
        <begin position="1"/>
        <end position="47"/>
    </location>
</feature>
<protein>
    <recommendedName>
        <fullName evidence="2">MULE transposase domain-containing protein</fullName>
    </recommendedName>
</protein>
<dbReference type="InParanoid" id="A0A2R5GK57"/>
<dbReference type="Pfam" id="PF10551">
    <property type="entry name" value="MULE"/>
    <property type="match status" value="1"/>
</dbReference>
<proteinExistence type="predicted"/>
<dbReference type="OrthoDB" id="3247294at2759"/>
<dbReference type="EMBL" id="BEYU01000071">
    <property type="protein sequence ID" value="GBG30108.1"/>
    <property type="molecule type" value="Genomic_DNA"/>
</dbReference>
<feature type="domain" description="MULE transposase" evidence="2">
    <location>
        <begin position="93"/>
        <end position="181"/>
    </location>
</feature>
<evidence type="ECO:0000259" key="2">
    <source>
        <dbReference type="Pfam" id="PF10551"/>
    </source>
</evidence>
<evidence type="ECO:0000313" key="3">
    <source>
        <dbReference type="EMBL" id="GBG30108.1"/>
    </source>
</evidence>
<dbReference type="AlphaFoldDB" id="A0A2R5GK57"/>